<evidence type="ECO:0000256" key="4">
    <source>
        <dbReference type="ARBA" id="ARBA00022989"/>
    </source>
</evidence>
<accession>A0A2G8K5U3</accession>
<dbReference type="PANTHER" id="PTHR46182:SF2">
    <property type="entry name" value="FI19480P1"/>
    <property type="match status" value="1"/>
</dbReference>
<dbReference type="GO" id="GO:0001764">
    <property type="term" value="P:neuron migration"/>
    <property type="evidence" value="ECO:0007669"/>
    <property type="project" value="TreeGrafter"/>
</dbReference>
<dbReference type="OrthoDB" id="536372at2759"/>
<dbReference type="InterPro" id="IPR013783">
    <property type="entry name" value="Ig-like_fold"/>
</dbReference>
<feature type="domain" description="Seven cysteines N-terminal" evidence="8">
    <location>
        <begin position="79"/>
        <end position="160"/>
    </location>
</feature>
<comment type="caution">
    <text evidence="9">The sequence shown here is derived from an EMBL/GenBank/DDBJ whole genome shotgun (WGS) entry which is preliminary data.</text>
</comment>
<evidence type="ECO:0000256" key="7">
    <source>
        <dbReference type="SAM" id="MobiDB-lite"/>
    </source>
</evidence>
<dbReference type="GO" id="GO:0016020">
    <property type="term" value="C:membrane"/>
    <property type="evidence" value="ECO:0007669"/>
    <property type="project" value="UniProtKB-SubCell"/>
</dbReference>
<evidence type="ECO:0000259" key="8">
    <source>
        <dbReference type="SMART" id="SM00765"/>
    </source>
</evidence>
<dbReference type="SUPFAM" id="SSF49299">
    <property type="entry name" value="PKD domain"/>
    <property type="match status" value="1"/>
</dbReference>
<dbReference type="GO" id="GO:0031410">
    <property type="term" value="C:cytoplasmic vesicle"/>
    <property type="evidence" value="ECO:0007669"/>
    <property type="project" value="TreeGrafter"/>
</dbReference>
<evidence type="ECO:0000256" key="6">
    <source>
        <dbReference type="ARBA" id="ARBA00023180"/>
    </source>
</evidence>
<dbReference type="Gene3D" id="2.60.40.10">
    <property type="entry name" value="Immunoglobulins"/>
    <property type="match status" value="4"/>
</dbReference>
<evidence type="ECO:0000313" key="9">
    <source>
        <dbReference type="EMBL" id="PIK43342.1"/>
    </source>
</evidence>
<dbReference type="AlphaFoldDB" id="A0A2G8K5U3"/>
<dbReference type="InterPro" id="IPR035986">
    <property type="entry name" value="PKD_dom_sf"/>
</dbReference>
<dbReference type="STRING" id="307972.A0A2G8K5U3"/>
<keyword evidence="6" id="KW-0325">Glycoprotein</keyword>
<evidence type="ECO:0000313" key="10">
    <source>
        <dbReference type="Proteomes" id="UP000230750"/>
    </source>
</evidence>
<keyword evidence="10" id="KW-1185">Reference proteome</keyword>
<dbReference type="FunFam" id="2.60.40.10:FF:000257">
    <property type="entry name" value="Dyslexia-associated protein KIAA0319-like"/>
    <property type="match status" value="1"/>
</dbReference>
<proteinExistence type="predicted"/>
<dbReference type="InterPro" id="IPR011106">
    <property type="entry name" value="MANSC_N"/>
</dbReference>
<evidence type="ECO:0000256" key="3">
    <source>
        <dbReference type="ARBA" id="ARBA00022729"/>
    </source>
</evidence>
<organism evidence="9 10">
    <name type="scientific">Stichopus japonicus</name>
    <name type="common">Sea cucumber</name>
    <dbReference type="NCBI Taxonomy" id="307972"/>
    <lineage>
        <taxon>Eukaryota</taxon>
        <taxon>Metazoa</taxon>
        <taxon>Echinodermata</taxon>
        <taxon>Eleutherozoa</taxon>
        <taxon>Echinozoa</taxon>
        <taxon>Holothuroidea</taxon>
        <taxon>Aspidochirotacea</taxon>
        <taxon>Aspidochirotida</taxon>
        <taxon>Stichopodidae</taxon>
        <taxon>Apostichopus</taxon>
    </lineage>
</organism>
<comment type="subcellular location">
    <subcellularLocation>
        <location evidence="1">Membrane</location>
    </subcellularLocation>
</comment>
<reference evidence="9 10" key="1">
    <citation type="journal article" date="2017" name="PLoS Biol.">
        <title>The sea cucumber genome provides insights into morphological evolution and visceral regeneration.</title>
        <authorList>
            <person name="Zhang X."/>
            <person name="Sun L."/>
            <person name="Yuan J."/>
            <person name="Sun Y."/>
            <person name="Gao Y."/>
            <person name="Zhang L."/>
            <person name="Li S."/>
            <person name="Dai H."/>
            <person name="Hamel J.F."/>
            <person name="Liu C."/>
            <person name="Yu Y."/>
            <person name="Liu S."/>
            <person name="Lin W."/>
            <person name="Guo K."/>
            <person name="Jin S."/>
            <person name="Xu P."/>
            <person name="Storey K.B."/>
            <person name="Huan P."/>
            <person name="Zhang T."/>
            <person name="Zhou Y."/>
            <person name="Zhang J."/>
            <person name="Lin C."/>
            <person name="Li X."/>
            <person name="Xing L."/>
            <person name="Huo D."/>
            <person name="Sun M."/>
            <person name="Wang L."/>
            <person name="Mercier A."/>
            <person name="Li F."/>
            <person name="Yang H."/>
            <person name="Xiang J."/>
        </authorList>
    </citation>
    <scope>NUCLEOTIDE SEQUENCE [LARGE SCALE GENOMIC DNA]</scope>
    <source>
        <strain evidence="9">Shaxun</strain>
        <tissue evidence="9">Muscle</tissue>
    </source>
</reference>
<evidence type="ECO:0000256" key="1">
    <source>
        <dbReference type="ARBA" id="ARBA00004370"/>
    </source>
</evidence>
<evidence type="ECO:0000256" key="2">
    <source>
        <dbReference type="ARBA" id="ARBA00022692"/>
    </source>
</evidence>
<gene>
    <name evidence="9" type="ORF">BSL78_19799</name>
</gene>
<keyword evidence="3" id="KW-0732">Signal</keyword>
<dbReference type="SMART" id="SM00765">
    <property type="entry name" value="MANEC"/>
    <property type="match status" value="1"/>
</dbReference>
<feature type="compositionally biased region" description="Polar residues" evidence="7">
    <location>
        <begin position="169"/>
        <end position="179"/>
    </location>
</feature>
<dbReference type="Pfam" id="PF23597">
    <property type="entry name" value="KIAA0319_N"/>
    <property type="match status" value="1"/>
</dbReference>
<evidence type="ECO:0000256" key="5">
    <source>
        <dbReference type="ARBA" id="ARBA00023136"/>
    </source>
</evidence>
<sequence length="544" mass="60220">MRQTSQTFTMDGGERTVAMSNFHYFPSWTHRPEWNSVHIRHRKVFRRFRASGSPWFSFLLCFLTLWSVSDGAVKTSSSSQQARCYVDDPQTGLIPDLSQIDAFTQQPNVYSIRACAKRCCRVPSCDLAFLGNGLCFLVDCSYSETVCQPQEGNEETYIALVTRNSTFGPLADTSSSSQHRNSRHKDSVKEKDDGSNGETTMQPKHESPDQKGQTTVKVPKKESQDETPENPEVEEKNVVTLHVSGGDSKVLQLPQEDHITLHTFVVPEDEGEYKYDWRLVSGPEESTANIIRNGEEMKVTDLQAGLYTFEINVTSPNGAGSARVNITVLSPPRENTPPVAVVYPKGNVEVVTSPVDEDLITGHESLLKLQHLSPGFYQFRLTVTDIDGATDVALVNVTVKEEVDLKPFADPGEEQVIHLPTDEVILNGNGSRDDHGIVKWEWTIVEGGLADMSGSSDVVLKASKLQQGIYTFRLKVYDSKGQSANNTVRVHVLSEEENKPPVADAGPHKELSLPDDSTTLDGSGSRDDVAIATYLWEMIKQVAV</sequence>
<dbReference type="PANTHER" id="PTHR46182">
    <property type="entry name" value="FI19480P1"/>
    <property type="match status" value="1"/>
</dbReference>
<keyword evidence="2" id="KW-0812">Transmembrane</keyword>
<dbReference type="EMBL" id="MRZV01000857">
    <property type="protein sequence ID" value="PIK43342.1"/>
    <property type="molecule type" value="Genomic_DNA"/>
</dbReference>
<name>A0A2G8K5U3_STIJA</name>
<dbReference type="InterPro" id="IPR029865">
    <property type="entry name" value="KIAA0319-like"/>
</dbReference>
<feature type="region of interest" description="Disordered" evidence="7">
    <location>
        <begin position="169"/>
        <end position="236"/>
    </location>
</feature>
<dbReference type="Pfam" id="PF22352">
    <property type="entry name" value="K319L-like_PKD"/>
    <property type="match status" value="2"/>
</dbReference>
<feature type="region of interest" description="Disordered" evidence="7">
    <location>
        <begin position="496"/>
        <end position="524"/>
    </location>
</feature>
<dbReference type="FunFam" id="2.60.40.10:FF:000061">
    <property type="entry name" value="Dyslexia-associated protein KIAA0319 homolog"/>
    <property type="match status" value="1"/>
</dbReference>
<feature type="compositionally biased region" description="Basic and acidic residues" evidence="7">
    <location>
        <begin position="184"/>
        <end position="194"/>
    </location>
</feature>
<keyword evidence="4" id="KW-1133">Transmembrane helix</keyword>
<dbReference type="InterPro" id="IPR013980">
    <property type="entry name" value="MANSC_dom"/>
</dbReference>
<keyword evidence="5" id="KW-0472">Membrane</keyword>
<protein>
    <recommendedName>
        <fullName evidence="8">Seven cysteines N-terminal domain-containing protein</fullName>
    </recommendedName>
</protein>
<dbReference type="Proteomes" id="UP000230750">
    <property type="component" value="Unassembled WGS sequence"/>
</dbReference>